<dbReference type="Gene3D" id="1.20.1250.20">
    <property type="entry name" value="MFS general substrate transporter like domains"/>
    <property type="match status" value="1"/>
</dbReference>
<dbReference type="STRING" id="36166.T1H3R5"/>
<evidence type="ECO:0000256" key="8">
    <source>
        <dbReference type="SAM" id="Phobius"/>
    </source>
</evidence>
<dbReference type="AlphaFoldDB" id="T1H3R5"/>
<keyword evidence="5 8" id="KW-1133">Transmembrane helix</keyword>
<feature type="transmembrane region" description="Helical" evidence="8">
    <location>
        <begin position="95"/>
        <end position="115"/>
    </location>
</feature>
<evidence type="ECO:0000256" key="3">
    <source>
        <dbReference type="ARBA" id="ARBA00022692"/>
    </source>
</evidence>
<dbReference type="Pfam" id="PF00854">
    <property type="entry name" value="PTR2"/>
    <property type="match status" value="1"/>
</dbReference>
<feature type="region of interest" description="Disordered" evidence="7">
    <location>
        <begin position="153"/>
        <end position="193"/>
    </location>
</feature>
<keyword evidence="4" id="KW-0571">Peptide transport</keyword>
<evidence type="ECO:0000256" key="5">
    <source>
        <dbReference type="ARBA" id="ARBA00022989"/>
    </source>
</evidence>
<evidence type="ECO:0000256" key="4">
    <source>
        <dbReference type="ARBA" id="ARBA00022856"/>
    </source>
</evidence>
<evidence type="ECO:0000256" key="7">
    <source>
        <dbReference type="SAM" id="MobiDB-lite"/>
    </source>
</evidence>
<dbReference type="InterPro" id="IPR000109">
    <property type="entry name" value="POT_fam"/>
</dbReference>
<keyword evidence="3 8" id="KW-0812">Transmembrane</keyword>
<evidence type="ECO:0000313" key="10">
    <source>
        <dbReference type="Proteomes" id="UP000015102"/>
    </source>
</evidence>
<dbReference type="GO" id="GO:0016020">
    <property type="term" value="C:membrane"/>
    <property type="evidence" value="ECO:0007669"/>
    <property type="project" value="UniProtKB-SubCell"/>
</dbReference>
<dbReference type="Proteomes" id="UP000015102">
    <property type="component" value="Unassembled WGS sequence"/>
</dbReference>
<evidence type="ECO:0008006" key="11">
    <source>
        <dbReference type="Google" id="ProtNLM"/>
    </source>
</evidence>
<evidence type="ECO:0000256" key="2">
    <source>
        <dbReference type="ARBA" id="ARBA00005982"/>
    </source>
</evidence>
<reference evidence="10" key="1">
    <citation type="submission" date="2013-02" db="EMBL/GenBank/DDBJ databases">
        <authorList>
            <person name="Hughes D."/>
        </authorList>
    </citation>
    <scope>NUCLEOTIDE SEQUENCE</scope>
    <source>
        <strain>Durham</strain>
        <strain evidence="10">NC isolate 2 -- Noor lab</strain>
    </source>
</reference>
<dbReference type="GO" id="GO:0015833">
    <property type="term" value="P:peptide transport"/>
    <property type="evidence" value="ECO:0007669"/>
    <property type="project" value="UniProtKB-KW"/>
</dbReference>
<accession>T1H3R5</accession>
<sequence length="193" mass="21641">MNLTEVPFGTYKVLYGDETVEEGMYLGQGGVYTFVMQKDKDGKWQSELFTVTDANSVSILWLIPQYVIMTLGEVMFSVTGLEFSYSQAPVSMKSVIQACFQLTVAFGNVIDIIIVEANIFDSQANEFFLFAGLMFVDMFIFAILAYRYKPNNPNKALEDSTSRPGTPKPESKPTTPKLQNKSDETEESKAKQN</sequence>
<keyword evidence="4" id="KW-0653">Protein transport</keyword>
<feature type="transmembrane region" description="Helical" evidence="8">
    <location>
        <begin position="59"/>
        <end position="83"/>
    </location>
</feature>
<dbReference type="SUPFAM" id="SSF103473">
    <property type="entry name" value="MFS general substrate transporter"/>
    <property type="match status" value="1"/>
</dbReference>
<comment type="subcellular location">
    <subcellularLocation>
        <location evidence="1">Membrane</location>
        <topology evidence="1">Multi-pass membrane protein</topology>
    </subcellularLocation>
</comment>
<protein>
    <recommendedName>
        <fullName evidence="11">Peptide transporter family 1</fullName>
    </recommendedName>
</protein>
<feature type="transmembrane region" description="Helical" evidence="8">
    <location>
        <begin position="127"/>
        <end position="146"/>
    </location>
</feature>
<keyword evidence="4" id="KW-0813">Transport</keyword>
<evidence type="ECO:0000256" key="6">
    <source>
        <dbReference type="ARBA" id="ARBA00023136"/>
    </source>
</evidence>
<keyword evidence="10" id="KW-1185">Reference proteome</keyword>
<comment type="similarity">
    <text evidence="2">Belongs to the major facilitator superfamily. Proton-dependent oligopeptide transporter (POT/PTR) (TC 2.A.17) family.</text>
</comment>
<organism evidence="9 10">
    <name type="scientific">Megaselia scalaris</name>
    <name type="common">Humpbacked fly</name>
    <name type="synonym">Phora scalaris</name>
    <dbReference type="NCBI Taxonomy" id="36166"/>
    <lineage>
        <taxon>Eukaryota</taxon>
        <taxon>Metazoa</taxon>
        <taxon>Ecdysozoa</taxon>
        <taxon>Arthropoda</taxon>
        <taxon>Hexapoda</taxon>
        <taxon>Insecta</taxon>
        <taxon>Pterygota</taxon>
        <taxon>Neoptera</taxon>
        <taxon>Endopterygota</taxon>
        <taxon>Diptera</taxon>
        <taxon>Brachycera</taxon>
        <taxon>Muscomorpha</taxon>
        <taxon>Platypezoidea</taxon>
        <taxon>Phoridae</taxon>
        <taxon>Megaseliini</taxon>
        <taxon>Megaselia</taxon>
    </lineage>
</organism>
<dbReference type="EnsemblMetazoa" id="MESCA010900-RA">
    <property type="protein sequence ID" value="MESCA010900-PA"/>
    <property type="gene ID" value="MESCA010900"/>
</dbReference>
<dbReference type="FunFam" id="1.20.1250.20:FF:000379">
    <property type="entry name" value="Uncharacterized protein, isoform A"/>
    <property type="match status" value="1"/>
</dbReference>
<dbReference type="GO" id="GO:0022857">
    <property type="term" value="F:transmembrane transporter activity"/>
    <property type="evidence" value="ECO:0007669"/>
    <property type="project" value="InterPro"/>
</dbReference>
<proteinExistence type="inferred from homology"/>
<dbReference type="PANTHER" id="PTHR11654">
    <property type="entry name" value="OLIGOPEPTIDE TRANSPORTER-RELATED"/>
    <property type="match status" value="1"/>
</dbReference>
<dbReference type="InterPro" id="IPR036259">
    <property type="entry name" value="MFS_trans_sf"/>
</dbReference>
<dbReference type="HOGENOM" id="CLU_1410304_0_0_1"/>
<keyword evidence="6 8" id="KW-0472">Membrane</keyword>
<evidence type="ECO:0000256" key="1">
    <source>
        <dbReference type="ARBA" id="ARBA00004141"/>
    </source>
</evidence>
<name>T1H3R5_MEGSC</name>
<evidence type="ECO:0000313" key="9">
    <source>
        <dbReference type="EnsemblMetazoa" id="MESCA010900-PA"/>
    </source>
</evidence>
<dbReference type="OMA" id="VYTAILM"/>
<dbReference type="EMBL" id="CAQQ02109165">
    <property type="status" value="NOT_ANNOTATED_CDS"/>
    <property type="molecule type" value="Genomic_DNA"/>
</dbReference>
<feature type="compositionally biased region" description="Basic and acidic residues" evidence="7">
    <location>
        <begin position="180"/>
        <end position="193"/>
    </location>
</feature>
<reference evidence="9" key="2">
    <citation type="submission" date="2015-06" db="UniProtKB">
        <authorList>
            <consortium name="EnsemblMetazoa"/>
        </authorList>
    </citation>
    <scope>IDENTIFICATION</scope>
</reference>